<evidence type="ECO:0000313" key="2">
    <source>
        <dbReference type="Proteomes" id="UP000176294"/>
    </source>
</evidence>
<dbReference type="Proteomes" id="UP000176294">
    <property type="component" value="Unassembled WGS sequence"/>
</dbReference>
<dbReference type="AlphaFoldDB" id="A0A1G1T2K0"/>
<gene>
    <name evidence="1" type="ORF">BEN47_15340</name>
</gene>
<organism evidence="1 2">
    <name type="scientific">Hymenobacter lapidarius</name>
    <dbReference type="NCBI Taxonomy" id="1908237"/>
    <lineage>
        <taxon>Bacteria</taxon>
        <taxon>Pseudomonadati</taxon>
        <taxon>Bacteroidota</taxon>
        <taxon>Cytophagia</taxon>
        <taxon>Cytophagales</taxon>
        <taxon>Hymenobacteraceae</taxon>
        <taxon>Hymenobacter</taxon>
    </lineage>
</organism>
<proteinExistence type="predicted"/>
<accession>A0A1G1T2K0</accession>
<keyword evidence="2" id="KW-1185">Reference proteome</keyword>
<reference evidence="1 2" key="1">
    <citation type="submission" date="2016-08" db="EMBL/GenBank/DDBJ databases">
        <title>Hymenobacter coccineus sp. nov., Hymenobacter lapidarius sp. nov. and Hymenobacter glacialis sp. nov., isolated from Antarctic soil.</title>
        <authorList>
            <person name="Sedlacek I."/>
            <person name="Kralova S."/>
            <person name="Kyrova K."/>
            <person name="Maslanova I."/>
            <person name="Stankova E."/>
            <person name="Vrbovska V."/>
            <person name="Nemec M."/>
            <person name="Bartak M."/>
            <person name="Svec P."/>
            <person name="Busse H.-J."/>
            <person name="Pantucek R."/>
        </authorList>
    </citation>
    <scope>NUCLEOTIDE SEQUENCE [LARGE SCALE GENOMIC DNA]</scope>
    <source>
        <strain evidence="1 2">CCM 8643</strain>
    </source>
</reference>
<comment type="caution">
    <text evidence="1">The sequence shown here is derived from an EMBL/GenBank/DDBJ whole genome shotgun (WGS) entry which is preliminary data.</text>
</comment>
<dbReference type="EMBL" id="MDZB01000110">
    <property type="protein sequence ID" value="OGX85090.1"/>
    <property type="molecule type" value="Genomic_DNA"/>
</dbReference>
<protein>
    <submittedName>
        <fullName evidence="1">Uncharacterized protein</fullName>
    </submittedName>
</protein>
<name>A0A1G1T2K0_9BACT</name>
<sequence length="103" mass="11140">MTDSPKYTLLLELQRDVHNEFNQSVRPAPVQPPVTGAAKPLPLLQVREAAVLPRVGAATSARQRRGGLPCRAFGKGEWPERTAVLNAAQSPPAVVDSFSPCRK</sequence>
<evidence type="ECO:0000313" key="1">
    <source>
        <dbReference type="EMBL" id="OGX85090.1"/>
    </source>
</evidence>